<dbReference type="EMBL" id="JADNYJ010000029">
    <property type="protein sequence ID" value="KAF8903682.1"/>
    <property type="molecule type" value="Genomic_DNA"/>
</dbReference>
<evidence type="ECO:0000313" key="3">
    <source>
        <dbReference type="Proteomes" id="UP000724874"/>
    </source>
</evidence>
<sequence>MSFFFHLVTLLFGLPSPKMGHWDELCLLCGISPIPPNGIYTDTAYGAGDLAEKLIEYDPSLLHDMELDEDALQELLRTALDAESSDGFDWFTRPGWRWQGFRTCIAIGHFLSEEDDTPHQIVSTDKGYMRRVPDGQEVETRLVKDANCGEFRVVINRTVDGKGNMVETQEGKLSRTASSDYLYGELARGDGFGNFFLSEGCYHYLRAWLDFNQLPEPQHDRQLNFVGELYEVVNSRQKGRVNGIGILPFIDYDGIERTLDQTQYDIAENLNIPKCTTASIRRGDPPEELLDSITRDCRSWMFRAPDMWPVADDEQIIKYAFAHFPMTTIPSDTVKPFPSSVLLNIAQFSDSVVTYFTLARSSKRLYNTLTDSSFLNNALKSMASSPSGCLFWVRPVTTMHGEEKKAYDAISTFLLRTASEAVEQDSDSSPLSPFGYKDFPWYYFVRRCFESDSMINRKRIWGQVKQLKGIWRDYRINGWEVERFGVPLK</sequence>
<evidence type="ECO:0000313" key="2">
    <source>
        <dbReference type="EMBL" id="KAF8903682.1"/>
    </source>
</evidence>
<evidence type="ECO:0008006" key="4">
    <source>
        <dbReference type="Google" id="ProtNLM"/>
    </source>
</evidence>
<reference evidence="2" key="1">
    <citation type="submission" date="2020-11" db="EMBL/GenBank/DDBJ databases">
        <authorList>
            <consortium name="DOE Joint Genome Institute"/>
            <person name="Ahrendt S."/>
            <person name="Riley R."/>
            <person name="Andreopoulos W."/>
            <person name="LaButti K."/>
            <person name="Pangilinan J."/>
            <person name="Ruiz-duenas F.J."/>
            <person name="Barrasa J.M."/>
            <person name="Sanchez-Garcia M."/>
            <person name="Camarero S."/>
            <person name="Miyauchi S."/>
            <person name="Serrano A."/>
            <person name="Linde D."/>
            <person name="Babiker R."/>
            <person name="Drula E."/>
            <person name="Ayuso-Fernandez I."/>
            <person name="Pacheco R."/>
            <person name="Padilla G."/>
            <person name="Ferreira P."/>
            <person name="Barriuso J."/>
            <person name="Kellner H."/>
            <person name="Castanera R."/>
            <person name="Alfaro M."/>
            <person name="Ramirez L."/>
            <person name="Pisabarro A.G."/>
            <person name="Kuo A."/>
            <person name="Tritt A."/>
            <person name="Lipzen A."/>
            <person name="He G."/>
            <person name="Yan M."/>
            <person name="Ng V."/>
            <person name="Cullen D."/>
            <person name="Martin F."/>
            <person name="Rosso M.-N."/>
            <person name="Henrissat B."/>
            <person name="Hibbett D."/>
            <person name="Martinez A.T."/>
            <person name="Grigoriev I.V."/>
        </authorList>
    </citation>
    <scope>NUCLEOTIDE SEQUENCE</scope>
    <source>
        <strain evidence="2">AH 44721</strain>
    </source>
</reference>
<gene>
    <name evidence="2" type="ORF">CPB84DRAFT_1773883</name>
</gene>
<proteinExistence type="predicted"/>
<accession>A0A9P5TNY4</accession>
<keyword evidence="3" id="KW-1185">Reference proteome</keyword>
<name>A0A9P5TNY4_GYMJU</name>
<dbReference type="OrthoDB" id="2987940at2759"/>
<organism evidence="2 3">
    <name type="scientific">Gymnopilus junonius</name>
    <name type="common">Spectacular rustgill mushroom</name>
    <name type="synonym">Gymnopilus spectabilis subsp. junonius</name>
    <dbReference type="NCBI Taxonomy" id="109634"/>
    <lineage>
        <taxon>Eukaryota</taxon>
        <taxon>Fungi</taxon>
        <taxon>Dikarya</taxon>
        <taxon>Basidiomycota</taxon>
        <taxon>Agaricomycotina</taxon>
        <taxon>Agaricomycetes</taxon>
        <taxon>Agaricomycetidae</taxon>
        <taxon>Agaricales</taxon>
        <taxon>Agaricineae</taxon>
        <taxon>Hymenogastraceae</taxon>
        <taxon>Gymnopilus</taxon>
    </lineage>
</organism>
<evidence type="ECO:0000256" key="1">
    <source>
        <dbReference type="SAM" id="SignalP"/>
    </source>
</evidence>
<feature type="chain" id="PRO_5040230987" description="F-box domain-containing protein" evidence="1">
    <location>
        <begin position="21"/>
        <end position="489"/>
    </location>
</feature>
<keyword evidence="1" id="KW-0732">Signal</keyword>
<dbReference type="AlphaFoldDB" id="A0A9P5TNY4"/>
<feature type="signal peptide" evidence="1">
    <location>
        <begin position="1"/>
        <end position="20"/>
    </location>
</feature>
<dbReference type="Proteomes" id="UP000724874">
    <property type="component" value="Unassembled WGS sequence"/>
</dbReference>
<comment type="caution">
    <text evidence="2">The sequence shown here is derived from an EMBL/GenBank/DDBJ whole genome shotgun (WGS) entry which is preliminary data.</text>
</comment>
<protein>
    <recommendedName>
        <fullName evidence="4">F-box domain-containing protein</fullName>
    </recommendedName>
</protein>